<evidence type="ECO:0000313" key="1">
    <source>
        <dbReference type="EMBL" id="SCC61825.1"/>
    </source>
</evidence>
<keyword evidence="2" id="KW-1185">Reference proteome</keyword>
<dbReference type="EMBL" id="FMAR01000019">
    <property type="protein sequence ID" value="SCC61825.1"/>
    <property type="molecule type" value="Genomic_DNA"/>
</dbReference>
<dbReference type="OrthoDB" id="675660at2"/>
<protein>
    <submittedName>
        <fullName evidence="1">Uncharacterized protein</fullName>
    </submittedName>
</protein>
<sequence length="83" mass="9215">MDPFLLKFEYEGTPHIITVTPQVSGYTTSFVLTVSGVEVRYEADEEGYLRAIAKDPSQKNLPEGLLHEVGIQLIQHLNTSNPA</sequence>
<proteinExistence type="predicted"/>
<dbReference type="Proteomes" id="UP000242818">
    <property type="component" value="Unassembled WGS sequence"/>
</dbReference>
<evidence type="ECO:0000313" key="2">
    <source>
        <dbReference type="Proteomes" id="UP000242818"/>
    </source>
</evidence>
<reference evidence="1 2" key="1">
    <citation type="submission" date="2016-08" db="EMBL/GenBank/DDBJ databases">
        <authorList>
            <person name="Seilhamer J.J."/>
        </authorList>
    </citation>
    <scope>NUCLEOTIDE SEQUENCE [LARGE SCALE GENOMIC DNA]</scope>
    <source>
        <strain evidence="1 2">A37T2</strain>
    </source>
</reference>
<gene>
    <name evidence="1" type="ORF">GA0116948_11940</name>
</gene>
<accession>A0A1C4G1S2</accession>
<dbReference type="RefSeq" id="WP_089715323.1">
    <property type="nucleotide sequence ID" value="NZ_FMAR01000019.1"/>
</dbReference>
<dbReference type="AlphaFoldDB" id="A0A1C4G1S2"/>
<organism evidence="1 2">
    <name type="scientific">Chitinophaga costaii</name>
    <dbReference type="NCBI Taxonomy" id="1335309"/>
    <lineage>
        <taxon>Bacteria</taxon>
        <taxon>Pseudomonadati</taxon>
        <taxon>Bacteroidota</taxon>
        <taxon>Chitinophagia</taxon>
        <taxon>Chitinophagales</taxon>
        <taxon>Chitinophagaceae</taxon>
        <taxon>Chitinophaga</taxon>
    </lineage>
</organism>
<name>A0A1C4G1S2_9BACT</name>